<evidence type="ECO:0000313" key="4">
    <source>
        <dbReference type="Proteomes" id="UP000281677"/>
    </source>
</evidence>
<sequence>MLKLSVLAYIGPHSAQPSFGKLPDDQPTDKAWAPTYIALQDRQPRSLRGQQRAPATSFVGLKLTSRQGVVSYQRLVDESQSGGGPAGNGVGCACCQMLRDLVENICDCKLSPYKSLVEQVHACIEVWIWTYGGDGRDFDLEARWSKGLLPLPSRLLLATKGRLVLQETAKLPSSDIPYIALSYCWGGKDPAKTLRSNYKDRVRGLSIATLPKTYRQAAFLAGQLGISHLWIDALCIIQDDEEDWQRESSRMAEIYSGAYIVFVAAAAAHVEGGLNPSTDFPNWRFRNEGQVKAGPIWVRLKDHMRDACALLPISTRAWTYQERLLARRCLIFGKSEVVWECMQGCRCQCCPAAHTVAPQSDPQLLPSVLPSGTTGKRFASSQDAYEFWSNTVWNFSRMQLTRPTDRLPAISAIASVIQAETGDQYLAGLWRRGLLKQLAWRRPRRGTLDPPYNVYVAPSWSWASYPYGVEIPVAREPEDCCAEAAEILHVHCEPVNLFSPFGAVHQGTLTLRGLCMWANVQHLHIYAKVLIDKISIIGTKLKFPVRLQLDYHRKTGDPIRNLPRRPDKAHAMSRAAAEKRKAPQTPVQLLYLTSNNFLMLSKSRRKYGARIRVGTLSLDFDLVDYDKNYVQVDYVDKDGLRKLLLSVASREEVVVI</sequence>
<protein>
    <recommendedName>
        <fullName evidence="2">Heterokaryon incompatibility domain-containing protein</fullName>
    </recommendedName>
</protein>
<dbReference type="AlphaFoldDB" id="A0A3M7JB97"/>
<dbReference type="EMBL" id="QWIT01000011">
    <property type="protein sequence ID" value="RMZ35043.1"/>
    <property type="molecule type" value="Genomic_DNA"/>
</dbReference>
<name>A0A3M7JB97_HORWE</name>
<dbReference type="InterPro" id="IPR010730">
    <property type="entry name" value="HET"/>
</dbReference>
<reference evidence="3 4" key="1">
    <citation type="journal article" date="2018" name="BMC Genomics">
        <title>Genomic evidence for intraspecific hybridization in a clonal and extremely halotolerant yeast.</title>
        <authorList>
            <person name="Gostincar C."/>
            <person name="Stajich J.E."/>
            <person name="Zupancic J."/>
            <person name="Zalar P."/>
            <person name="Gunde-Cimerman N."/>
        </authorList>
    </citation>
    <scope>NUCLEOTIDE SEQUENCE [LARGE SCALE GENOMIC DNA]</scope>
    <source>
        <strain evidence="3 4">EXF-120</strain>
    </source>
</reference>
<dbReference type="Pfam" id="PF06985">
    <property type="entry name" value="HET"/>
    <property type="match status" value="1"/>
</dbReference>
<proteinExistence type="predicted"/>
<feature type="domain" description="Heterokaryon incompatibility" evidence="2">
    <location>
        <begin position="178"/>
        <end position="322"/>
    </location>
</feature>
<accession>A0A3M7JB97</accession>
<evidence type="ECO:0000256" key="1">
    <source>
        <dbReference type="SAM" id="MobiDB-lite"/>
    </source>
</evidence>
<dbReference type="OrthoDB" id="5362512at2759"/>
<feature type="region of interest" description="Disordered" evidence="1">
    <location>
        <begin position="557"/>
        <end position="577"/>
    </location>
</feature>
<evidence type="ECO:0000313" key="3">
    <source>
        <dbReference type="EMBL" id="RMZ35043.1"/>
    </source>
</evidence>
<gene>
    <name evidence="3" type="ORF">D0859_00774</name>
</gene>
<dbReference type="VEuPathDB" id="FungiDB:BTJ68_13852"/>
<feature type="compositionally biased region" description="Basic and acidic residues" evidence="1">
    <location>
        <begin position="564"/>
        <end position="577"/>
    </location>
</feature>
<dbReference type="PANTHER" id="PTHR33112">
    <property type="entry name" value="DOMAIN PROTEIN, PUTATIVE-RELATED"/>
    <property type="match status" value="1"/>
</dbReference>
<evidence type="ECO:0000259" key="2">
    <source>
        <dbReference type="Pfam" id="PF06985"/>
    </source>
</evidence>
<dbReference type="Proteomes" id="UP000281677">
    <property type="component" value="Unassembled WGS sequence"/>
</dbReference>
<comment type="caution">
    <text evidence="3">The sequence shown here is derived from an EMBL/GenBank/DDBJ whole genome shotgun (WGS) entry which is preliminary data.</text>
</comment>
<organism evidence="3 4">
    <name type="scientific">Hortaea werneckii</name>
    <name type="common">Black yeast</name>
    <name type="synonym">Cladosporium werneckii</name>
    <dbReference type="NCBI Taxonomy" id="91943"/>
    <lineage>
        <taxon>Eukaryota</taxon>
        <taxon>Fungi</taxon>
        <taxon>Dikarya</taxon>
        <taxon>Ascomycota</taxon>
        <taxon>Pezizomycotina</taxon>
        <taxon>Dothideomycetes</taxon>
        <taxon>Dothideomycetidae</taxon>
        <taxon>Mycosphaerellales</taxon>
        <taxon>Teratosphaeriaceae</taxon>
        <taxon>Hortaea</taxon>
    </lineage>
</organism>
<dbReference type="PANTHER" id="PTHR33112:SF16">
    <property type="entry name" value="HETEROKARYON INCOMPATIBILITY DOMAIN-CONTAINING PROTEIN"/>
    <property type="match status" value="1"/>
</dbReference>